<feature type="compositionally biased region" description="Basic and acidic residues" evidence="7">
    <location>
        <begin position="94"/>
        <end position="124"/>
    </location>
</feature>
<dbReference type="InterPro" id="IPR000089">
    <property type="entry name" value="Biotin_lipoyl"/>
</dbReference>
<dbReference type="InterPro" id="IPR036625">
    <property type="entry name" value="E3-bd_dom_sf"/>
</dbReference>
<dbReference type="EMBL" id="CAJEWB010000010">
    <property type="protein sequence ID" value="CAD2077258.1"/>
    <property type="molecule type" value="Genomic_DNA"/>
</dbReference>
<dbReference type="RefSeq" id="WP_186078118.1">
    <property type="nucleotide sequence ID" value="NZ_CAJEWB010000010.1"/>
</dbReference>
<evidence type="ECO:0000259" key="8">
    <source>
        <dbReference type="PROSITE" id="PS50968"/>
    </source>
</evidence>
<protein>
    <recommendedName>
        <fullName evidence="6">Dihydrolipoamide acetyltransferase component of pyruvate dehydrogenase complex</fullName>
        <ecNumber evidence="6">2.3.1.-</ecNumber>
    </recommendedName>
</protein>
<dbReference type="PROSITE" id="PS50968">
    <property type="entry name" value="BIOTINYL_LIPOYL"/>
    <property type="match status" value="1"/>
</dbReference>
<dbReference type="PANTHER" id="PTHR43178:SF5">
    <property type="entry name" value="LIPOAMIDE ACYLTRANSFERASE COMPONENT OF BRANCHED-CHAIN ALPHA-KETO ACID DEHYDROGENASE COMPLEX, MITOCHONDRIAL"/>
    <property type="match status" value="1"/>
</dbReference>
<keyword evidence="3 6" id="KW-0808">Transferase</keyword>
<comment type="caution">
    <text evidence="10">The sequence shown here is derived from an EMBL/GenBank/DDBJ whole genome shotgun (WGS) entry which is preliminary data.</text>
</comment>
<evidence type="ECO:0000256" key="1">
    <source>
        <dbReference type="ARBA" id="ARBA00001938"/>
    </source>
</evidence>
<feature type="domain" description="Peripheral subunit-binding (PSBD)" evidence="9">
    <location>
        <begin position="135"/>
        <end position="172"/>
    </location>
</feature>
<evidence type="ECO:0000256" key="6">
    <source>
        <dbReference type="RuleBase" id="RU003423"/>
    </source>
</evidence>
<dbReference type="SUPFAM" id="SSF47005">
    <property type="entry name" value="Peripheral subunit-binding domain of 2-oxo acid dehydrogenase complex"/>
    <property type="match status" value="1"/>
</dbReference>
<organism evidence="10 11">
    <name type="scientific">Phocicoccus pinnipedialis</name>
    <dbReference type="NCBI Taxonomy" id="110845"/>
    <lineage>
        <taxon>Bacteria</taxon>
        <taxon>Bacillati</taxon>
        <taxon>Bacillota</taxon>
        <taxon>Bacilli</taxon>
        <taxon>Bacillales</taxon>
        <taxon>Salinicoccaceae</taxon>
        <taxon>Phocicoccus</taxon>
    </lineage>
</organism>
<dbReference type="InterPro" id="IPR004167">
    <property type="entry name" value="PSBD"/>
</dbReference>
<sequence>MAYEVKLHDIGEGIHEGEIAKWFIAEGDKIEEDDTLVEIANDKAVVELPSPVSGTIEKIHVSEGEVTTVGSIIVTIDDGSGPSESKEDEEVEEKETKDEVAKEVEKAEPKEAPNKESASKDIEVKNSESDKKFIIAMPRVRKYAREHDVNIKEVTGSGKNGRILIEDIDAFLSGDQSVSESTKSTETVEEVTETKEESKVAAISTGERETREKMSRIRRTIADAMVNSKKTSPHVTNIDEVVVDKLWEHRNNFKGVAAEQGTKLTFLPYVVKAVVSALKKYPELNTSIDNDTMEIIQKHYYNVGIAADTERGLVVPVVRDANALSMFEIADTITDLATKARDGKLTMDEMKGGSISISNLGSEGGKWFTPVINQPEVAIFGIGRIEEAPVVRDGEVVAARVLALSISYDHRVIDGALAQKALNHVKRLLNNPDLLLMEG</sequence>
<evidence type="ECO:0000259" key="9">
    <source>
        <dbReference type="PROSITE" id="PS51826"/>
    </source>
</evidence>
<accession>A0A6V7RH82</accession>
<dbReference type="PROSITE" id="PS00189">
    <property type="entry name" value="LIPOYL"/>
    <property type="match status" value="1"/>
</dbReference>
<dbReference type="PROSITE" id="PS51826">
    <property type="entry name" value="PSBD"/>
    <property type="match status" value="1"/>
</dbReference>
<keyword evidence="10" id="KW-0670">Pyruvate</keyword>
<name>A0A6V7RH82_9BACL</name>
<keyword evidence="4 6" id="KW-0450">Lipoyl</keyword>
<dbReference type="GO" id="GO:0031405">
    <property type="term" value="F:lipoic acid binding"/>
    <property type="evidence" value="ECO:0007669"/>
    <property type="project" value="TreeGrafter"/>
</dbReference>
<evidence type="ECO:0000256" key="3">
    <source>
        <dbReference type="ARBA" id="ARBA00022679"/>
    </source>
</evidence>
<evidence type="ECO:0000313" key="10">
    <source>
        <dbReference type="EMBL" id="CAD2077258.1"/>
    </source>
</evidence>
<keyword evidence="5 6" id="KW-0012">Acyltransferase</keyword>
<reference evidence="10 11" key="1">
    <citation type="submission" date="2020-07" db="EMBL/GenBank/DDBJ databases">
        <authorList>
            <person name="Criscuolo A."/>
        </authorList>
    </citation>
    <scope>NUCLEOTIDE SEQUENCE [LARGE SCALE GENOMIC DNA]</scope>
    <source>
        <strain evidence="10">CIP107946</strain>
    </source>
</reference>
<keyword evidence="11" id="KW-1185">Reference proteome</keyword>
<dbReference type="Gene3D" id="2.40.50.100">
    <property type="match status" value="1"/>
</dbReference>
<dbReference type="SUPFAM" id="SSF52777">
    <property type="entry name" value="CoA-dependent acyltransferases"/>
    <property type="match status" value="1"/>
</dbReference>
<dbReference type="InterPro" id="IPR011053">
    <property type="entry name" value="Single_hybrid_motif"/>
</dbReference>
<dbReference type="Pfam" id="PF02817">
    <property type="entry name" value="E3_binding"/>
    <property type="match status" value="1"/>
</dbReference>
<evidence type="ECO:0000256" key="5">
    <source>
        <dbReference type="ARBA" id="ARBA00023315"/>
    </source>
</evidence>
<feature type="region of interest" description="Disordered" evidence="7">
    <location>
        <begin position="75"/>
        <end position="124"/>
    </location>
</feature>
<dbReference type="Gene3D" id="3.30.559.10">
    <property type="entry name" value="Chloramphenicol acetyltransferase-like domain"/>
    <property type="match status" value="1"/>
</dbReference>
<comment type="cofactor">
    <cofactor evidence="1 6">
        <name>(R)-lipoate</name>
        <dbReference type="ChEBI" id="CHEBI:83088"/>
    </cofactor>
</comment>
<comment type="similarity">
    <text evidence="2 6">Belongs to the 2-oxoacid dehydrogenase family.</text>
</comment>
<dbReference type="SUPFAM" id="SSF51230">
    <property type="entry name" value="Single hybrid motif"/>
    <property type="match status" value="1"/>
</dbReference>
<evidence type="ECO:0000256" key="2">
    <source>
        <dbReference type="ARBA" id="ARBA00007317"/>
    </source>
</evidence>
<dbReference type="AlphaFoldDB" id="A0A6V7RH82"/>
<dbReference type="GO" id="GO:0005737">
    <property type="term" value="C:cytoplasm"/>
    <property type="evidence" value="ECO:0007669"/>
    <property type="project" value="TreeGrafter"/>
</dbReference>
<dbReference type="InterPro" id="IPR050743">
    <property type="entry name" value="2-oxoacid_DH_E2_comp"/>
</dbReference>
<evidence type="ECO:0000313" key="11">
    <source>
        <dbReference type="Proteomes" id="UP000588186"/>
    </source>
</evidence>
<dbReference type="InterPro" id="IPR001078">
    <property type="entry name" value="2-oxoacid_DH_actylTfrase"/>
</dbReference>
<dbReference type="EC" id="2.3.1.-" evidence="6"/>
<dbReference type="Gene3D" id="4.10.320.10">
    <property type="entry name" value="E3-binding domain"/>
    <property type="match status" value="1"/>
</dbReference>
<dbReference type="Pfam" id="PF00364">
    <property type="entry name" value="Biotin_lipoyl"/>
    <property type="match status" value="1"/>
</dbReference>
<dbReference type="Proteomes" id="UP000588186">
    <property type="component" value="Unassembled WGS sequence"/>
</dbReference>
<feature type="domain" description="Lipoyl-binding" evidence="8">
    <location>
        <begin position="2"/>
        <end position="77"/>
    </location>
</feature>
<dbReference type="Pfam" id="PF00198">
    <property type="entry name" value="2-oxoacid_dh"/>
    <property type="match status" value="1"/>
</dbReference>
<dbReference type="CDD" id="cd06849">
    <property type="entry name" value="lipoyl_domain"/>
    <property type="match status" value="1"/>
</dbReference>
<dbReference type="FunFam" id="3.30.559.10:FF:000007">
    <property type="entry name" value="Dihydrolipoamide acetyltransferase component of pyruvate dehydrogenase complex"/>
    <property type="match status" value="1"/>
</dbReference>
<proteinExistence type="inferred from homology"/>
<gene>
    <name evidence="10" type="primary">pdhC</name>
    <name evidence="10" type="ORF">JEOPIN946_01444</name>
</gene>
<evidence type="ECO:0000256" key="7">
    <source>
        <dbReference type="SAM" id="MobiDB-lite"/>
    </source>
</evidence>
<dbReference type="InterPro" id="IPR023213">
    <property type="entry name" value="CAT-like_dom_sf"/>
</dbReference>
<evidence type="ECO:0000256" key="4">
    <source>
        <dbReference type="ARBA" id="ARBA00022823"/>
    </source>
</evidence>
<dbReference type="PANTHER" id="PTHR43178">
    <property type="entry name" value="DIHYDROLIPOAMIDE ACETYLTRANSFERASE COMPONENT OF PYRUVATE DEHYDROGENASE COMPLEX"/>
    <property type="match status" value="1"/>
</dbReference>
<dbReference type="InterPro" id="IPR003016">
    <property type="entry name" value="2-oxoA_DH_lipoyl-BS"/>
</dbReference>
<dbReference type="GO" id="GO:0016407">
    <property type="term" value="F:acetyltransferase activity"/>
    <property type="evidence" value="ECO:0007669"/>
    <property type="project" value="TreeGrafter"/>
</dbReference>